<dbReference type="EMBL" id="MFKK01000002">
    <property type="protein sequence ID" value="OGG42471.1"/>
    <property type="molecule type" value="Genomic_DNA"/>
</dbReference>
<feature type="transmembrane region" description="Helical" evidence="1">
    <location>
        <begin position="54"/>
        <end position="74"/>
    </location>
</feature>
<feature type="transmembrane region" description="Helical" evidence="1">
    <location>
        <begin position="80"/>
        <end position="98"/>
    </location>
</feature>
<feature type="transmembrane region" description="Helical" evidence="1">
    <location>
        <begin position="142"/>
        <end position="163"/>
    </location>
</feature>
<feature type="transmembrane region" description="Helical" evidence="1">
    <location>
        <begin position="20"/>
        <end position="42"/>
    </location>
</feature>
<organism evidence="2 3">
    <name type="scientific">Candidatus Jorgensenbacteria bacterium RIFCSPLOWO2_01_FULL_45_25b</name>
    <dbReference type="NCBI Taxonomy" id="1798471"/>
    <lineage>
        <taxon>Bacteria</taxon>
        <taxon>Candidatus Joergenseniibacteriota</taxon>
    </lineage>
</organism>
<sequence length="351" mass="38757">MLPAIQQTSKHSENKSNSFAPLKMISVGMLGVLSSIGTIGYVEKFLAEGTIESLARSMIFGAIFLVVVNLEAVILKKGTLMFLFALLQGALPLVLFYDRFSKHRLPIILLVGAGLCVLYQFTGLIRGKGIAENSLRVKFFHIARVVVPKAITGLLILVSALMYSTYFEWKLFNDALGKKLSGALLDSSESVIKLWLPDVSMDQTVDEFIGAIAQAEIRKRKTGAAEKHEIELNLELLAPEQKEVVIKQIVDQARASVENITGPLNGSETVKDASYNMLKGQLESLNKNKNGKKNALFGVIVTLTIFGVFRSFAFLISWIIEFLAFLVFKFLVAVRFVNVTFENTSKETLGL</sequence>
<feature type="transmembrane region" description="Helical" evidence="1">
    <location>
        <begin position="322"/>
        <end position="341"/>
    </location>
</feature>
<protein>
    <submittedName>
        <fullName evidence="2">Uncharacterized protein</fullName>
    </submittedName>
</protein>
<evidence type="ECO:0000313" key="2">
    <source>
        <dbReference type="EMBL" id="OGG42471.1"/>
    </source>
</evidence>
<dbReference type="AlphaFoldDB" id="A0A1F6BZX7"/>
<feature type="transmembrane region" description="Helical" evidence="1">
    <location>
        <begin position="295"/>
        <end position="316"/>
    </location>
</feature>
<name>A0A1F6BZX7_9BACT</name>
<keyword evidence="1" id="KW-0812">Transmembrane</keyword>
<keyword evidence="1" id="KW-0472">Membrane</keyword>
<gene>
    <name evidence="2" type="ORF">A3A21_02670</name>
</gene>
<reference evidence="2 3" key="1">
    <citation type="journal article" date="2016" name="Nat. Commun.">
        <title>Thousands of microbial genomes shed light on interconnected biogeochemical processes in an aquifer system.</title>
        <authorList>
            <person name="Anantharaman K."/>
            <person name="Brown C.T."/>
            <person name="Hug L.A."/>
            <person name="Sharon I."/>
            <person name="Castelle C.J."/>
            <person name="Probst A.J."/>
            <person name="Thomas B.C."/>
            <person name="Singh A."/>
            <person name="Wilkins M.J."/>
            <person name="Karaoz U."/>
            <person name="Brodie E.L."/>
            <person name="Williams K.H."/>
            <person name="Hubbard S.S."/>
            <person name="Banfield J.F."/>
        </authorList>
    </citation>
    <scope>NUCLEOTIDE SEQUENCE [LARGE SCALE GENOMIC DNA]</scope>
</reference>
<keyword evidence="1" id="KW-1133">Transmembrane helix</keyword>
<accession>A0A1F6BZX7</accession>
<evidence type="ECO:0000313" key="3">
    <source>
        <dbReference type="Proteomes" id="UP000176996"/>
    </source>
</evidence>
<proteinExistence type="predicted"/>
<dbReference type="STRING" id="1798471.A3A21_02670"/>
<evidence type="ECO:0000256" key="1">
    <source>
        <dbReference type="SAM" id="Phobius"/>
    </source>
</evidence>
<feature type="transmembrane region" description="Helical" evidence="1">
    <location>
        <begin position="105"/>
        <end position="122"/>
    </location>
</feature>
<dbReference type="Proteomes" id="UP000176996">
    <property type="component" value="Unassembled WGS sequence"/>
</dbReference>
<comment type="caution">
    <text evidence="2">The sequence shown here is derived from an EMBL/GenBank/DDBJ whole genome shotgun (WGS) entry which is preliminary data.</text>
</comment>